<keyword evidence="8 15" id="KW-1133">Transmembrane helix</keyword>
<evidence type="ECO:0000256" key="15">
    <source>
        <dbReference type="HAMAP-Rule" id="MF_01398"/>
    </source>
</evidence>
<sequence>MTDMERIIIAQADTDESVGEALGDAIEFESVGEGALHEGTVVADDYQGSDVFPPFDSTTFASQILWLAISFAALYFIMSKLALPRIGEILEVRRDRIEGDLAEADRLRQKTDEAIATYEAALADARGKAHTIAEQTRSEIKADLDAKRNKVETDLAKKVAAAEARISETKTEALGHVSEIATETAQAVVAQLLGKVPVKAARDAVAKVVKE</sequence>
<keyword evidence="11 15" id="KW-0066">ATP synthesis</keyword>
<dbReference type="PANTHER" id="PTHR33445">
    <property type="entry name" value="ATP SYNTHASE SUBUNIT B', CHLOROPLASTIC"/>
    <property type="match status" value="1"/>
</dbReference>
<dbReference type="Proteomes" id="UP000596977">
    <property type="component" value="Unassembled WGS sequence"/>
</dbReference>
<keyword evidence="7 15" id="KW-0375">Hydrogen ion transport</keyword>
<keyword evidence="10 15" id="KW-0472">Membrane</keyword>
<evidence type="ECO:0000256" key="10">
    <source>
        <dbReference type="ARBA" id="ARBA00023136"/>
    </source>
</evidence>
<evidence type="ECO:0000256" key="5">
    <source>
        <dbReference type="ARBA" id="ARBA00022547"/>
    </source>
</evidence>
<comment type="function">
    <text evidence="13">Component of the F(0) channel, it forms part of the peripheral stalk, linking F(1) to F(0). The b'-subunit is a diverged and duplicated form of b found in plants and photosynthetic bacteria.</text>
</comment>
<evidence type="ECO:0000256" key="11">
    <source>
        <dbReference type="ARBA" id="ARBA00023310"/>
    </source>
</evidence>
<dbReference type="GO" id="GO:0045259">
    <property type="term" value="C:proton-transporting ATP synthase complex"/>
    <property type="evidence" value="ECO:0007669"/>
    <property type="project" value="UniProtKB-KW"/>
</dbReference>
<dbReference type="Pfam" id="PF00430">
    <property type="entry name" value="ATP-synt_B"/>
    <property type="match status" value="1"/>
</dbReference>
<comment type="caution">
    <text evidence="17">The sequence shown here is derived from an EMBL/GenBank/DDBJ whole genome shotgun (WGS) entry which is preliminary data.</text>
</comment>
<reference evidence="17 18" key="1">
    <citation type="journal article" date="2014" name="Int. J. Syst. Evol. Microbiol.">
        <title>Complete genome sequence of Corynebacterium casei LMG S-19264T (=DSM 44701T), isolated from a smear-ripened cheese.</title>
        <authorList>
            <consortium name="US DOE Joint Genome Institute (JGI-PGF)"/>
            <person name="Walter F."/>
            <person name="Albersmeier A."/>
            <person name="Kalinowski J."/>
            <person name="Ruckert C."/>
        </authorList>
    </citation>
    <scope>NUCLEOTIDE SEQUENCE [LARGE SCALE GENOMIC DNA]</scope>
    <source>
        <strain evidence="17 18">CGMCC 1.15896</strain>
    </source>
</reference>
<dbReference type="GO" id="GO:0005886">
    <property type="term" value="C:plasma membrane"/>
    <property type="evidence" value="ECO:0007669"/>
    <property type="project" value="UniProtKB-SubCell"/>
</dbReference>
<comment type="subcellular location">
    <subcellularLocation>
        <location evidence="1">Cell inner membrane</location>
        <topology evidence="1">Single-pass membrane protein</topology>
    </subcellularLocation>
    <subcellularLocation>
        <location evidence="15">Cell membrane</location>
        <topology evidence="15">Single-pass membrane protein</topology>
    </subcellularLocation>
</comment>
<comment type="similarity">
    <text evidence="2 15 16">Belongs to the ATPase B chain family.</text>
</comment>
<dbReference type="CDD" id="cd06503">
    <property type="entry name" value="ATP-synt_Fo_b"/>
    <property type="match status" value="1"/>
</dbReference>
<comment type="function">
    <text evidence="12 15">F(1)F(0) ATP synthase produces ATP from ADP in the presence of a proton or sodium gradient. F-type ATPases consist of two structural domains, F(1) containing the extramembraneous catalytic core and F(0) containing the membrane proton channel, linked together by a central stalk and a peripheral stalk. During catalysis, ATP synthesis in the catalytic domain of F(1) is coupled via a rotary mechanism of the central stalk subunits to proton translocation.</text>
</comment>
<organism evidence="17 18">
    <name type="scientific">Pelagibacterium lentulum</name>
    <dbReference type="NCBI Taxonomy" id="2029865"/>
    <lineage>
        <taxon>Bacteria</taxon>
        <taxon>Pseudomonadati</taxon>
        <taxon>Pseudomonadota</taxon>
        <taxon>Alphaproteobacteria</taxon>
        <taxon>Hyphomicrobiales</taxon>
        <taxon>Devosiaceae</taxon>
        <taxon>Pelagibacterium</taxon>
    </lineage>
</organism>
<dbReference type="GO" id="GO:0046933">
    <property type="term" value="F:proton-transporting ATP synthase activity, rotational mechanism"/>
    <property type="evidence" value="ECO:0007669"/>
    <property type="project" value="UniProtKB-UniRule"/>
</dbReference>
<evidence type="ECO:0000256" key="16">
    <source>
        <dbReference type="RuleBase" id="RU003848"/>
    </source>
</evidence>
<accession>A0A916RHG7</accession>
<dbReference type="GO" id="GO:0046961">
    <property type="term" value="F:proton-transporting ATPase activity, rotational mechanism"/>
    <property type="evidence" value="ECO:0007669"/>
    <property type="project" value="TreeGrafter"/>
</dbReference>
<evidence type="ECO:0000313" key="18">
    <source>
        <dbReference type="Proteomes" id="UP000596977"/>
    </source>
</evidence>
<evidence type="ECO:0000256" key="12">
    <source>
        <dbReference type="ARBA" id="ARBA00025198"/>
    </source>
</evidence>
<dbReference type="InterPro" id="IPR050059">
    <property type="entry name" value="ATP_synthase_B_chain"/>
</dbReference>
<evidence type="ECO:0000256" key="9">
    <source>
        <dbReference type="ARBA" id="ARBA00023065"/>
    </source>
</evidence>
<keyword evidence="4 15" id="KW-1003">Cell membrane</keyword>
<evidence type="ECO:0000256" key="7">
    <source>
        <dbReference type="ARBA" id="ARBA00022781"/>
    </source>
</evidence>
<protein>
    <recommendedName>
        <fullName evidence="15">ATP synthase subunit b</fullName>
    </recommendedName>
    <alternativeName>
        <fullName evidence="15">ATP synthase F(0) sector subunit b</fullName>
    </alternativeName>
    <alternativeName>
        <fullName evidence="15">ATPase subunit I</fullName>
    </alternativeName>
    <alternativeName>
        <fullName evidence="15">F-type ATPase subunit b</fullName>
        <shortName evidence="15">F-ATPase subunit b</shortName>
    </alternativeName>
</protein>
<evidence type="ECO:0000256" key="14">
    <source>
        <dbReference type="ARBA" id="ARBA00025830"/>
    </source>
</evidence>
<name>A0A916RHG7_9HYPH</name>
<evidence type="ECO:0000256" key="4">
    <source>
        <dbReference type="ARBA" id="ARBA00022475"/>
    </source>
</evidence>
<dbReference type="PANTHER" id="PTHR33445:SF1">
    <property type="entry name" value="ATP SYNTHASE SUBUNIT B"/>
    <property type="match status" value="1"/>
</dbReference>
<dbReference type="NCBIfam" id="NF006612">
    <property type="entry name" value="PRK09174.1"/>
    <property type="match status" value="1"/>
</dbReference>
<proteinExistence type="inferred from homology"/>
<evidence type="ECO:0000256" key="13">
    <source>
        <dbReference type="ARBA" id="ARBA00025614"/>
    </source>
</evidence>
<evidence type="ECO:0000256" key="2">
    <source>
        <dbReference type="ARBA" id="ARBA00005513"/>
    </source>
</evidence>
<keyword evidence="5 15" id="KW-0138">CF(0)</keyword>
<keyword evidence="18" id="KW-1185">Reference proteome</keyword>
<dbReference type="HAMAP" id="MF_01398">
    <property type="entry name" value="ATP_synth_b_bprime"/>
    <property type="match status" value="1"/>
</dbReference>
<dbReference type="InterPro" id="IPR002146">
    <property type="entry name" value="ATP_synth_b/b'su_bac/chlpt"/>
</dbReference>
<evidence type="ECO:0000256" key="1">
    <source>
        <dbReference type="ARBA" id="ARBA00004377"/>
    </source>
</evidence>
<keyword evidence="6 15" id="KW-0812">Transmembrane</keyword>
<dbReference type="EMBL" id="BMKB01000004">
    <property type="protein sequence ID" value="GGA56088.1"/>
    <property type="molecule type" value="Genomic_DNA"/>
</dbReference>
<comment type="subunit">
    <text evidence="14 15">F-type ATPases have 2 components, F(1) - the catalytic core - and F(0) - the membrane proton channel. F(1) has five subunits: alpha(3), beta(3), gamma(1), delta(1), epsilon(1). F(0) has three main subunits: a(1), b(2) and c(10-14). The alpha and beta chains form an alternating ring which encloses part of the gamma chain. F(1) is attached to F(0) by a central stalk formed by the gamma and epsilon chains, while a peripheral stalk is formed by the delta and b chains.</text>
</comment>
<evidence type="ECO:0000256" key="6">
    <source>
        <dbReference type="ARBA" id="ARBA00022692"/>
    </source>
</evidence>
<evidence type="ECO:0000256" key="8">
    <source>
        <dbReference type="ARBA" id="ARBA00022989"/>
    </source>
</evidence>
<evidence type="ECO:0000313" key="17">
    <source>
        <dbReference type="EMBL" id="GGA56088.1"/>
    </source>
</evidence>
<dbReference type="AlphaFoldDB" id="A0A916RHG7"/>
<keyword evidence="9 15" id="KW-0406">Ion transport</keyword>
<evidence type="ECO:0000256" key="3">
    <source>
        <dbReference type="ARBA" id="ARBA00022448"/>
    </source>
</evidence>
<gene>
    <name evidence="17" type="primary">atpF2</name>
    <name evidence="15" type="synonym">atpF</name>
    <name evidence="17" type="ORF">GCM10011499_27780</name>
</gene>
<keyword evidence="3 15" id="KW-0813">Transport</keyword>